<evidence type="ECO:0000313" key="1">
    <source>
        <dbReference type="EMBL" id="QND80962.1"/>
    </source>
</evidence>
<gene>
    <name evidence="1" type="ORF">H4W19_03975</name>
</gene>
<accession>A0ABX6RCG6</accession>
<dbReference type="RefSeq" id="WP_185896127.1">
    <property type="nucleotide sequence ID" value="NZ_CP060028.1"/>
</dbReference>
<dbReference type="EMBL" id="CP060028">
    <property type="protein sequence ID" value="QND80962.1"/>
    <property type="molecule type" value="Genomic_DNA"/>
</dbReference>
<dbReference type="Proteomes" id="UP000515506">
    <property type="component" value="Chromosome"/>
</dbReference>
<evidence type="ECO:0000313" key="2">
    <source>
        <dbReference type="Proteomes" id="UP000515506"/>
    </source>
</evidence>
<reference evidence="1 2" key="1">
    <citation type="submission" date="2020-08" db="EMBL/GenBank/DDBJ databases">
        <title>Streptomycin resistant and MDR strain, P. mexicana.</title>
        <authorList>
            <person name="Ganesh-kumar S."/>
            <person name="Zhe T."/>
            <person name="Yu Z."/>
            <person name="Min Y."/>
        </authorList>
    </citation>
    <scope>NUCLEOTIDE SEQUENCE [LARGE SCALE GENOMIC DNA]</scope>
    <source>
        <strain evidence="1 2">GTZY</strain>
    </source>
</reference>
<proteinExistence type="predicted"/>
<name>A0ABX6RCG6_PSEMX</name>
<sequence length="96" mass="10733">MASHKPLSPEFSWHEEANRLVLRLQEIPLAQVEPTGNAWVVRTLMHDGEPPSRIAVPSAEEGKAWVTRWAHCRQGALVRAIAQRLTAHRPANLQTG</sequence>
<organism evidence="1 2">
    <name type="scientific">Pseudoxanthomonas mexicana</name>
    <dbReference type="NCBI Taxonomy" id="128785"/>
    <lineage>
        <taxon>Bacteria</taxon>
        <taxon>Pseudomonadati</taxon>
        <taxon>Pseudomonadota</taxon>
        <taxon>Gammaproteobacteria</taxon>
        <taxon>Lysobacterales</taxon>
        <taxon>Lysobacteraceae</taxon>
        <taxon>Pseudoxanthomonas</taxon>
    </lineage>
</organism>
<protein>
    <submittedName>
        <fullName evidence="1">Uncharacterized protein</fullName>
    </submittedName>
</protein>
<keyword evidence="2" id="KW-1185">Reference proteome</keyword>